<dbReference type="GO" id="GO:0003676">
    <property type="term" value="F:nucleic acid binding"/>
    <property type="evidence" value="ECO:0007669"/>
    <property type="project" value="InterPro"/>
</dbReference>
<feature type="region of interest" description="Disordered" evidence="3">
    <location>
        <begin position="699"/>
        <end position="730"/>
    </location>
</feature>
<gene>
    <name evidence="6" type="ORF">POSPLADRAFT_1074577</name>
</gene>
<keyword evidence="1" id="KW-0507">mRNA processing</keyword>
<evidence type="ECO:0000259" key="5">
    <source>
        <dbReference type="PROSITE" id="PS50158"/>
    </source>
</evidence>
<evidence type="ECO:0000256" key="1">
    <source>
        <dbReference type="ARBA" id="ARBA00022664"/>
    </source>
</evidence>
<keyword evidence="2" id="KW-0863">Zinc-finger</keyword>
<feature type="region of interest" description="Disordered" evidence="3">
    <location>
        <begin position="133"/>
        <end position="173"/>
    </location>
</feature>
<sequence>MFFSNFAQRSSDYGIRGTRSVRQLDASVQASSSEDGALREAILQVVSIWLNRLSLVSGIASFFASIDSLLFSLASTSTHLGDPETPWSATDKLTTASFAGALIFHVCSAILAFIASFVLVRLQLLDADDQEADAETTSATERKAMQDPERLQPESGSTNGHRTSTSAGEQGTAKVAEARIKDTPDPTAAVLCRVTVKRMHPLSYLALPVRQRLVVTPKPATPDAILNPPIELLERCHTLAVWMSVAGFVLGVIGILAYAWVATPLASNNSSTITSNNAVNPVPLGLPALAGSPLLQYDRADRCFVTTTRRTPIYPRGGSWVRAEGSNPQIVAHQQLVSYYQRHPPAHPEDVFATLRINVEPAQTTENLQSPVNEQPFELLDVQYVPIKAPELPPAPSAPTNAPVEVPMATFTQADIDQRIAVALSAYQSQQSTANRPLRLDIPAPEPFSGKAEDLRHFIQCVLSYFVATNNTRLSDEAKIAFTVALRKDLGKTWADTYYEKSAGGVQVYPDWAAFATALEEAFPEHGTRIKAHQILMKLPERQKNKKTALSLENYVTRFEQLASKAQLKDAEVNGVNRTENDYHTLHANFVKGLPKELYISLTTRVARDRPSTMKAWYDEVRNTDAAKQGALTVTDTRDYGEPMDIDAAAVAATFAPTSGGRKWELGAVLNEADRKLHRDGNLCFYCHIKGHSAKDCRKKAAARQGGGKPNQGGSGKDDFRARIKALSVS</sequence>
<dbReference type="GO" id="GO:0008270">
    <property type="term" value="F:zinc ion binding"/>
    <property type="evidence" value="ECO:0007669"/>
    <property type="project" value="UniProtKB-KW"/>
</dbReference>
<dbReference type="GeneID" id="36327672"/>
<feature type="compositionally biased region" description="Polar residues" evidence="3">
    <location>
        <begin position="154"/>
        <end position="169"/>
    </location>
</feature>
<dbReference type="InterPro" id="IPR036875">
    <property type="entry name" value="Znf_CCHC_sf"/>
</dbReference>
<dbReference type="PROSITE" id="PS50158">
    <property type="entry name" value="ZF_CCHC"/>
    <property type="match status" value="1"/>
</dbReference>
<dbReference type="OrthoDB" id="2653987at2759"/>
<dbReference type="Pfam" id="PF16297">
    <property type="entry name" value="DUF4939"/>
    <property type="match status" value="1"/>
</dbReference>
<dbReference type="InterPro" id="IPR001878">
    <property type="entry name" value="Znf_CCHC"/>
</dbReference>
<accession>A0A1X6MYZ9</accession>
<keyword evidence="7" id="KW-1185">Reference proteome</keyword>
<proteinExistence type="predicted"/>
<evidence type="ECO:0000313" key="7">
    <source>
        <dbReference type="Proteomes" id="UP000194127"/>
    </source>
</evidence>
<keyword evidence="2" id="KW-0479">Metal-binding</keyword>
<dbReference type="SUPFAM" id="SSF57756">
    <property type="entry name" value="Retrovirus zinc finger-like domains"/>
    <property type="match status" value="1"/>
</dbReference>
<evidence type="ECO:0000256" key="2">
    <source>
        <dbReference type="PROSITE-ProRule" id="PRU00047"/>
    </source>
</evidence>
<evidence type="ECO:0000313" key="6">
    <source>
        <dbReference type="EMBL" id="OSX61577.1"/>
    </source>
</evidence>
<feature type="transmembrane region" description="Helical" evidence="4">
    <location>
        <begin position="239"/>
        <end position="261"/>
    </location>
</feature>
<reference evidence="6 7" key="1">
    <citation type="submission" date="2017-04" db="EMBL/GenBank/DDBJ databases">
        <title>Genome Sequence of the Model Brown-Rot Fungus Postia placenta SB12.</title>
        <authorList>
            <consortium name="DOE Joint Genome Institute"/>
            <person name="Gaskell J."/>
            <person name="Kersten P."/>
            <person name="Larrondo L.F."/>
            <person name="Canessa P."/>
            <person name="Martinez D."/>
            <person name="Hibbett D."/>
            <person name="Schmoll M."/>
            <person name="Kubicek C.P."/>
            <person name="Martinez A.T."/>
            <person name="Yadav J."/>
            <person name="Master E."/>
            <person name="Magnuson J.K."/>
            <person name="James T."/>
            <person name="Yaver D."/>
            <person name="Berka R."/>
            <person name="Labutti K."/>
            <person name="Lipzen A."/>
            <person name="Aerts A."/>
            <person name="Barry K."/>
            <person name="Henrissat B."/>
            <person name="Blanchette R."/>
            <person name="Grigoriev I."/>
            <person name="Cullen D."/>
        </authorList>
    </citation>
    <scope>NUCLEOTIDE SEQUENCE [LARGE SCALE GENOMIC DNA]</scope>
    <source>
        <strain evidence="6 7">MAD-698-R-SB12</strain>
    </source>
</reference>
<evidence type="ECO:0000256" key="4">
    <source>
        <dbReference type="SAM" id="Phobius"/>
    </source>
</evidence>
<protein>
    <recommendedName>
        <fullName evidence="5">CCHC-type domain-containing protein</fullName>
    </recommendedName>
</protein>
<keyword evidence="2" id="KW-0862">Zinc</keyword>
<feature type="compositionally biased region" description="Basic and acidic residues" evidence="3">
    <location>
        <begin position="140"/>
        <end position="152"/>
    </location>
</feature>
<feature type="compositionally biased region" description="Gly residues" evidence="3">
    <location>
        <begin position="705"/>
        <end position="715"/>
    </location>
</feature>
<dbReference type="AlphaFoldDB" id="A0A1X6MYZ9"/>
<dbReference type="InterPro" id="IPR032549">
    <property type="entry name" value="DUF4939"/>
</dbReference>
<dbReference type="STRING" id="670580.A0A1X6MYZ9"/>
<dbReference type="GO" id="GO:0006397">
    <property type="term" value="P:mRNA processing"/>
    <property type="evidence" value="ECO:0007669"/>
    <property type="project" value="UniProtKB-KW"/>
</dbReference>
<keyword evidence="4" id="KW-0472">Membrane</keyword>
<name>A0A1X6MYZ9_9APHY</name>
<feature type="domain" description="CCHC-type" evidence="5">
    <location>
        <begin position="684"/>
        <end position="699"/>
    </location>
</feature>
<dbReference type="Proteomes" id="UP000194127">
    <property type="component" value="Unassembled WGS sequence"/>
</dbReference>
<feature type="transmembrane region" description="Helical" evidence="4">
    <location>
        <begin position="53"/>
        <end position="75"/>
    </location>
</feature>
<dbReference type="RefSeq" id="XP_024338371.1">
    <property type="nucleotide sequence ID" value="XM_024482723.1"/>
</dbReference>
<dbReference type="Gene3D" id="4.10.60.10">
    <property type="entry name" value="Zinc finger, CCHC-type"/>
    <property type="match status" value="1"/>
</dbReference>
<dbReference type="EMBL" id="KZ110598">
    <property type="protein sequence ID" value="OSX61577.1"/>
    <property type="molecule type" value="Genomic_DNA"/>
</dbReference>
<feature type="transmembrane region" description="Helical" evidence="4">
    <location>
        <begin position="95"/>
        <end position="120"/>
    </location>
</feature>
<keyword evidence="4" id="KW-1133">Transmembrane helix</keyword>
<organism evidence="6 7">
    <name type="scientific">Postia placenta MAD-698-R-SB12</name>
    <dbReference type="NCBI Taxonomy" id="670580"/>
    <lineage>
        <taxon>Eukaryota</taxon>
        <taxon>Fungi</taxon>
        <taxon>Dikarya</taxon>
        <taxon>Basidiomycota</taxon>
        <taxon>Agaricomycotina</taxon>
        <taxon>Agaricomycetes</taxon>
        <taxon>Polyporales</taxon>
        <taxon>Adustoporiaceae</taxon>
        <taxon>Rhodonia</taxon>
    </lineage>
</organism>
<evidence type="ECO:0000256" key="3">
    <source>
        <dbReference type="SAM" id="MobiDB-lite"/>
    </source>
</evidence>
<keyword evidence="4" id="KW-0812">Transmembrane</keyword>